<evidence type="ECO:0000313" key="5">
    <source>
        <dbReference type="Proteomes" id="UP000523196"/>
    </source>
</evidence>
<organism evidence="4 5">
    <name type="scientific">Marilutibacter spongiae</name>
    <dbReference type="NCBI Taxonomy" id="2025720"/>
    <lineage>
        <taxon>Bacteria</taxon>
        <taxon>Pseudomonadati</taxon>
        <taxon>Pseudomonadota</taxon>
        <taxon>Gammaproteobacteria</taxon>
        <taxon>Lysobacterales</taxon>
        <taxon>Lysobacteraceae</taxon>
        <taxon>Marilutibacter</taxon>
    </lineage>
</organism>
<accession>A0A7W3Y773</accession>
<name>A0A7W3Y773_9GAMM</name>
<dbReference type="AlphaFoldDB" id="A0A7W3Y773"/>
<keyword evidence="3" id="KW-0732">Signal</keyword>
<dbReference type="Gene3D" id="1.25.40.10">
    <property type="entry name" value="Tetratricopeptide repeat domain"/>
    <property type="match status" value="1"/>
</dbReference>
<dbReference type="RefSeq" id="WP_182688752.1">
    <property type="nucleotide sequence ID" value="NZ_JACHTF010000021.1"/>
</dbReference>
<dbReference type="InterPro" id="IPR019734">
    <property type="entry name" value="TPR_rpt"/>
</dbReference>
<dbReference type="Pfam" id="PF13414">
    <property type="entry name" value="TPR_11"/>
    <property type="match status" value="1"/>
</dbReference>
<evidence type="ECO:0000256" key="2">
    <source>
        <dbReference type="SAM" id="MobiDB-lite"/>
    </source>
</evidence>
<feature type="region of interest" description="Disordered" evidence="2">
    <location>
        <begin position="153"/>
        <end position="183"/>
    </location>
</feature>
<keyword evidence="1" id="KW-0802">TPR repeat</keyword>
<keyword evidence="5" id="KW-1185">Reference proteome</keyword>
<feature type="chain" id="PRO_5031143595" evidence="3">
    <location>
        <begin position="26"/>
        <end position="183"/>
    </location>
</feature>
<dbReference type="Proteomes" id="UP000523196">
    <property type="component" value="Unassembled WGS sequence"/>
</dbReference>
<sequence length="183" mass="19466">MEMNQRIRVVACAALVLLAGGCAGGAATRAVTPAPQEDLVVLEQRADAAYRNGDDETAAVLYRDLVEAMPAEGEYWYRLGNALFRRANYEDASIAYRQVLAVDPANAKAWHNLGVVRVHQAQAAFAAGVQNAGEGGDVFDESLRLSTSLYSLMDESRDAGPPPGPSATEPARSTATEPNAMGR</sequence>
<protein>
    <submittedName>
        <fullName evidence="4">Tetratricopeptide repeat protein</fullName>
    </submittedName>
</protein>
<evidence type="ECO:0000256" key="1">
    <source>
        <dbReference type="PROSITE-ProRule" id="PRU00339"/>
    </source>
</evidence>
<feature type="signal peptide" evidence="3">
    <location>
        <begin position="1"/>
        <end position="25"/>
    </location>
</feature>
<evidence type="ECO:0000256" key="3">
    <source>
        <dbReference type="SAM" id="SignalP"/>
    </source>
</evidence>
<dbReference type="InterPro" id="IPR011990">
    <property type="entry name" value="TPR-like_helical_dom_sf"/>
</dbReference>
<gene>
    <name evidence="4" type="ORF">H4F98_15595</name>
</gene>
<dbReference type="PROSITE" id="PS50005">
    <property type="entry name" value="TPR"/>
    <property type="match status" value="1"/>
</dbReference>
<reference evidence="4 5" key="1">
    <citation type="submission" date="2020-08" db="EMBL/GenBank/DDBJ databases">
        <authorList>
            <person name="Xu S."/>
            <person name="Li A."/>
        </authorList>
    </citation>
    <scope>NUCLEOTIDE SEQUENCE [LARGE SCALE GENOMIC DNA]</scope>
    <source>
        <strain evidence="4 5">119BY6-57</strain>
    </source>
</reference>
<dbReference type="SUPFAM" id="SSF48452">
    <property type="entry name" value="TPR-like"/>
    <property type="match status" value="1"/>
</dbReference>
<evidence type="ECO:0000313" key="4">
    <source>
        <dbReference type="EMBL" id="MBB1061997.1"/>
    </source>
</evidence>
<dbReference type="EMBL" id="JACHTF010000021">
    <property type="protein sequence ID" value="MBB1061997.1"/>
    <property type="molecule type" value="Genomic_DNA"/>
</dbReference>
<dbReference type="PROSITE" id="PS51257">
    <property type="entry name" value="PROKAR_LIPOPROTEIN"/>
    <property type="match status" value="1"/>
</dbReference>
<feature type="repeat" description="TPR" evidence="1">
    <location>
        <begin position="73"/>
        <end position="106"/>
    </location>
</feature>
<proteinExistence type="predicted"/>
<dbReference type="SMART" id="SM00028">
    <property type="entry name" value="TPR"/>
    <property type="match status" value="1"/>
</dbReference>
<comment type="caution">
    <text evidence="4">The sequence shown here is derived from an EMBL/GenBank/DDBJ whole genome shotgun (WGS) entry which is preliminary data.</text>
</comment>